<sequence length="529" mass="58151">MGADTRRDSFFYKAAAGALRAASKAVHWLDSSSKLHPGWDPYMKHSFAPVDKEVLEGVEVIEGNLPEELEGTYVRTGPNPKLAPMGGYHWFDGDGMIHAVRIAGGRAIYCNRWVETARLEQEERAGFPLAGKIGDYRGFSSLVYMGLNRLAIALGVLSQKHGLGTANTAIAYHAGKILALHEGDLPYALRVACSGLVETVGRVTYGGKVTHAFTAHPKLDPETQQLFYFGYDCGKAPHCHYGWLEADGTVAADFPVTIPKPVMMHDMALTQKHALILDMPLEFEPKVMVKEGKLPFVFADRPARIGVLPRCARSADDIRWFTAERLMSFHVANAWEEGKTIRLFLCTMNSFSLDEFTAAEGAEPLLTEFRLHLDTGACTVRRFEESPAAYGDFPVVHPGLVGRRTRYTYVACMESDDRGVPRFVGVTKFDLQSGTIAGHVRHGGARLGGEAVFVPRRPGPIAPGSEDEDDGWLMTYVTDDDTLHSELVVYDARTMAATPVVRLRMPQRVPHGFHGHWVTAAQLAAQAAA</sequence>
<dbReference type="EC" id="1.14.99.n4" evidence="5"/>
<evidence type="ECO:0000256" key="4">
    <source>
        <dbReference type="ARBA" id="ARBA00023004"/>
    </source>
</evidence>
<name>A0A2P6VEQ5_9CHLO</name>
<feature type="binding site" evidence="7">
    <location>
        <position position="216"/>
    </location>
    <ligand>
        <name>Fe cation</name>
        <dbReference type="ChEBI" id="CHEBI:24875"/>
        <note>catalytic</note>
    </ligand>
</feature>
<dbReference type="Pfam" id="PF03055">
    <property type="entry name" value="RPE65"/>
    <property type="match status" value="1"/>
</dbReference>
<keyword evidence="4 7" id="KW-0408">Iron</keyword>
<feature type="binding site" evidence="7">
    <location>
        <position position="330"/>
    </location>
    <ligand>
        <name>Fe cation</name>
        <dbReference type="ChEBI" id="CHEBI:24875"/>
        <note>catalytic</note>
    </ligand>
</feature>
<keyword evidence="8" id="KW-0223">Dioxygenase</keyword>
<evidence type="ECO:0000256" key="1">
    <source>
        <dbReference type="ARBA" id="ARBA00006787"/>
    </source>
</evidence>
<feature type="binding site" evidence="7">
    <location>
        <position position="265"/>
    </location>
    <ligand>
        <name>Fe cation</name>
        <dbReference type="ChEBI" id="CHEBI:24875"/>
        <note>catalytic</note>
    </ligand>
</feature>
<evidence type="ECO:0000256" key="2">
    <source>
        <dbReference type="ARBA" id="ARBA00022723"/>
    </source>
</evidence>
<evidence type="ECO:0000313" key="8">
    <source>
        <dbReference type="EMBL" id="PSC72572.1"/>
    </source>
</evidence>
<dbReference type="GO" id="GO:0009570">
    <property type="term" value="C:chloroplast stroma"/>
    <property type="evidence" value="ECO:0007669"/>
    <property type="project" value="TreeGrafter"/>
</dbReference>
<comment type="caution">
    <text evidence="8">The sequence shown here is derived from an EMBL/GenBank/DDBJ whole genome shotgun (WGS) entry which is preliminary data.</text>
</comment>
<evidence type="ECO:0000313" key="9">
    <source>
        <dbReference type="Proteomes" id="UP000239649"/>
    </source>
</evidence>
<evidence type="ECO:0000256" key="7">
    <source>
        <dbReference type="PIRSR" id="PIRSR604294-1"/>
    </source>
</evidence>
<gene>
    <name evidence="8" type="ORF">C2E20_4171</name>
</gene>
<reference evidence="8 9" key="1">
    <citation type="journal article" date="2018" name="Plant J.">
        <title>Genome sequences of Chlorella sorokiniana UTEX 1602 and Micractinium conductrix SAG 241.80: implications to maltose excretion by a green alga.</title>
        <authorList>
            <person name="Arriola M.B."/>
            <person name="Velmurugan N."/>
            <person name="Zhang Y."/>
            <person name="Plunkett M.H."/>
            <person name="Hondzo H."/>
            <person name="Barney B.M."/>
        </authorList>
    </citation>
    <scope>NUCLEOTIDE SEQUENCE [LARGE SCALE GENOMIC DNA]</scope>
    <source>
        <strain evidence="8 9">SAG 241.80</strain>
    </source>
</reference>
<comment type="cofactor">
    <cofactor evidence="7">
        <name>Fe(2+)</name>
        <dbReference type="ChEBI" id="CHEBI:29033"/>
    </cofactor>
    <text evidence="7">Binds 1 Fe(2+) ion per subunit.</text>
</comment>
<dbReference type="EMBL" id="LHPF02000010">
    <property type="protein sequence ID" value="PSC72572.1"/>
    <property type="molecule type" value="Genomic_DNA"/>
</dbReference>
<dbReference type="PANTHER" id="PTHR10543:SF89">
    <property type="entry name" value="CAROTENOID 9,10(9',10')-CLEAVAGE DIOXYGENASE 1"/>
    <property type="match status" value="1"/>
</dbReference>
<comment type="similarity">
    <text evidence="1">Belongs to the carotenoid oxygenase family.</text>
</comment>
<evidence type="ECO:0000256" key="5">
    <source>
        <dbReference type="ARBA" id="ARBA00039084"/>
    </source>
</evidence>
<dbReference type="OrthoDB" id="1069523at2759"/>
<accession>A0A2P6VEQ5</accession>
<dbReference type="PANTHER" id="PTHR10543">
    <property type="entry name" value="BETA-CAROTENE DIOXYGENASE"/>
    <property type="match status" value="1"/>
</dbReference>
<dbReference type="AlphaFoldDB" id="A0A2P6VEQ5"/>
<dbReference type="GO" id="GO:0010436">
    <property type="term" value="F:carotenoid dioxygenase activity"/>
    <property type="evidence" value="ECO:0007669"/>
    <property type="project" value="TreeGrafter"/>
</dbReference>
<evidence type="ECO:0000256" key="3">
    <source>
        <dbReference type="ARBA" id="ARBA00023002"/>
    </source>
</evidence>
<dbReference type="GO" id="GO:0046872">
    <property type="term" value="F:metal ion binding"/>
    <property type="evidence" value="ECO:0007669"/>
    <property type="project" value="UniProtKB-KW"/>
</dbReference>
<dbReference type="InterPro" id="IPR004294">
    <property type="entry name" value="Carotenoid_Oase"/>
</dbReference>
<comment type="catalytic activity">
    <reaction evidence="6">
        <text>all-trans-zeaxanthin + 2 O2 = 4,9-dimethyldodeca-2,4,6,8,10-pentaenedial + 2 (3R)-hydroxy-beta-ionone</text>
        <dbReference type="Rhea" id="RHEA:26393"/>
        <dbReference type="ChEBI" id="CHEBI:15379"/>
        <dbReference type="ChEBI" id="CHEBI:27547"/>
        <dbReference type="ChEBI" id="CHEBI:53171"/>
        <dbReference type="ChEBI" id="CHEBI:53173"/>
        <dbReference type="EC" id="1.14.99.n4"/>
    </reaction>
</comment>
<dbReference type="STRING" id="554055.A0A2P6VEQ5"/>
<keyword evidence="2 7" id="KW-0479">Metal-binding</keyword>
<organism evidence="8 9">
    <name type="scientific">Micractinium conductrix</name>
    <dbReference type="NCBI Taxonomy" id="554055"/>
    <lineage>
        <taxon>Eukaryota</taxon>
        <taxon>Viridiplantae</taxon>
        <taxon>Chlorophyta</taxon>
        <taxon>core chlorophytes</taxon>
        <taxon>Trebouxiophyceae</taxon>
        <taxon>Chlorellales</taxon>
        <taxon>Chlorellaceae</taxon>
        <taxon>Chlorella clade</taxon>
        <taxon>Micractinium</taxon>
    </lineage>
</organism>
<keyword evidence="9" id="KW-1185">Reference proteome</keyword>
<protein>
    <recommendedName>
        <fullName evidence="5">carotenoid 9,10-dioxygenase</fullName>
        <ecNumber evidence="5">1.14.99.n4</ecNumber>
    </recommendedName>
</protein>
<feature type="binding site" evidence="7">
    <location>
        <position position="514"/>
    </location>
    <ligand>
        <name>Fe cation</name>
        <dbReference type="ChEBI" id="CHEBI:24875"/>
        <note>catalytic</note>
    </ligand>
</feature>
<dbReference type="Proteomes" id="UP000239649">
    <property type="component" value="Unassembled WGS sequence"/>
</dbReference>
<proteinExistence type="inferred from homology"/>
<evidence type="ECO:0000256" key="6">
    <source>
        <dbReference type="ARBA" id="ARBA00048709"/>
    </source>
</evidence>
<keyword evidence="3" id="KW-0560">Oxidoreductase</keyword>
<dbReference type="GO" id="GO:0016121">
    <property type="term" value="P:carotene catabolic process"/>
    <property type="evidence" value="ECO:0007669"/>
    <property type="project" value="TreeGrafter"/>
</dbReference>